<proteinExistence type="predicted"/>
<organism evidence="1 2">
    <name type="scientific">Fusibacillus kribbianus</name>
    <dbReference type="NCBI Taxonomy" id="3044208"/>
    <lineage>
        <taxon>Bacteria</taxon>
        <taxon>Bacillati</taxon>
        <taxon>Bacillota</taxon>
        <taxon>Clostridia</taxon>
        <taxon>Lachnospirales</taxon>
        <taxon>Lachnospiraceae</taxon>
        <taxon>Fusibacillus</taxon>
    </lineage>
</organism>
<dbReference type="PANTHER" id="PTHR34472:SF1">
    <property type="entry name" value="SULFUR CARRIER PROTEIN THIS"/>
    <property type="match status" value="1"/>
</dbReference>
<dbReference type="InterPro" id="IPR012675">
    <property type="entry name" value="Beta-grasp_dom_sf"/>
</dbReference>
<evidence type="ECO:0000313" key="1">
    <source>
        <dbReference type="EMBL" id="MDI9243465.1"/>
    </source>
</evidence>
<keyword evidence="2" id="KW-1185">Reference proteome</keyword>
<dbReference type="InterPro" id="IPR016155">
    <property type="entry name" value="Mopterin_synth/thiamin_S_b"/>
</dbReference>
<protein>
    <submittedName>
        <fullName evidence="1">Sulfur carrier protein ThiS</fullName>
    </submittedName>
</protein>
<dbReference type="Pfam" id="PF02597">
    <property type="entry name" value="ThiS"/>
    <property type="match status" value="1"/>
</dbReference>
<dbReference type="NCBIfam" id="TIGR01683">
    <property type="entry name" value="thiS"/>
    <property type="match status" value="1"/>
</dbReference>
<dbReference type="RefSeq" id="WP_283231875.1">
    <property type="nucleotide sequence ID" value="NZ_JASGBQ010000035.1"/>
</dbReference>
<accession>A0AAP4BCV2</accession>
<gene>
    <name evidence="1" type="primary">thiS</name>
    <name evidence="1" type="ORF">QJ036_13515</name>
</gene>
<dbReference type="InterPro" id="IPR010035">
    <property type="entry name" value="Thi_S"/>
</dbReference>
<name>A0AAP4BCV2_9FIRM</name>
<comment type="caution">
    <text evidence="1">The sequence shown here is derived from an EMBL/GenBank/DDBJ whole genome shotgun (WGS) entry which is preliminary data.</text>
</comment>
<dbReference type="SUPFAM" id="SSF54285">
    <property type="entry name" value="MoaD/ThiS"/>
    <property type="match status" value="1"/>
</dbReference>
<reference evidence="1 2" key="1">
    <citation type="submission" date="2023-05" db="EMBL/GenBank/DDBJ databases">
        <title>[ruminococcus] sp. nov., isolated from a pig farm feces dump.</title>
        <authorList>
            <person name="Chang Y.-H."/>
        </authorList>
    </citation>
    <scope>NUCLEOTIDE SEQUENCE [LARGE SCALE GENOMIC DNA]</scope>
    <source>
        <strain evidence="1 2">YH-rum2234</strain>
    </source>
</reference>
<evidence type="ECO:0000313" key="2">
    <source>
        <dbReference type="Proteomes" id="UP001300383"/>
    </source>
</evidence>
<dbReference type="Proteomes" id="UP001300383">
    <property type="component" value="Unassembled WGS sequence"/>
</dbReference>
<dbReference type="Gene3D" id="3.10.20.30">
    <property type="match status" value="1"/>
</dbReference>
<sequence>MRAVVTVNGEAVKAAGMTVLHYLEREGYDPGRVVVEHNFKILSRGDLDNTVLQENDQVEILCFVGGG</sequence>
<dbReference type="CDD" id="cd00565">
    <property type="entry name" value="Ubl_ThiS"/>
    <property type="match status" value="1"/>
</dbReference>
<dbReference type="AlphaFoldDB" id="A0AAP4BCV2"/>
<dbReference type="InterPro" id="IPR003749">
    <property type="entry name" value="ThiS/MoaD-like"/>
</dbReference>
<dbReference type="EMBL" id="JASGBQ010000035">
    <property type="protein sequence ID" value="MDI9243465.1"/>
    <property type="molecule type" value="Genomic_DNA"/>
</dbReference>
<dbReference type="PANTHER" id="PTHR34472">
    <property type="entry name" value="SULFUR CARRIER PROTEIN THIS"/>
    <property type="match status" value="1"/>
</dbReference>